<evidence type="ECO:0000313" key="1">
    <source>
        <dbReference type="EMBL" id="MEL1263079.1"/>
    </source>
</evidence>
<dbReference type="EMBL" id="JBBWWT010000001">
    <property type="protein sequence ID" value="MEL1263079.1"/>
    <property type="molecule type" value="Genomic_DNA"/>
</dbReference>
<organism evidence="1 2">
    <name type="scientific">Pseudoxanthomonas putridarboris</name>
    <dbReference type="NCBI Taxonomy" id="752605"/>
    <lineage>
        <taxon>Bacteria</taxon>
        <taxon>Pseudomonadati</taxon>
        <taxon>Pseudomonadota</taxon>
        <taxon>Gammaproteobacteria</taxon>
        <taxon>Lysobacterales</taxon>
        <taxon>Lysobacteraceae</taxon>
        <taxon>Pseudoxanthomonas</taxon>
    </lineage>
</organism>
<comment type="caution">
    <text evidence="1">The sequence shown here is derived from an EMBL/GenBank/DDBJ whole genome shotgun (WGS) entry which is preliminary data.</text>
</comment>
<reference evidence="1 2" key="1">
    <citation type="submission" date="2024-04" db="EMBL/GenBank/DDBJ databases">
        <title>Draft genome sequence of Pseudoxanthomonas putridarboris WD12.</title>
        <authorList>
            <person name="Oh J."/>
        </authorList>
    </citation>
    <scope>NUCLEOTIDE SEQUENCE [LARGE SCALE GENOMIC DNA]</scope>
    <source>
        <strain evidence="1 2">WD12</strain>
    </source>
</reference>
<dbReference type="InterPro" id="IPR018742">
    <property type="entry name" value="DUF2290"/>
</dbReference>
<dbReference type="Proteomes" id="UP001459204">
    <property type="component" value="Unassembled WGS sequence"/>
</dbReference>
<name>A0ABU9IVU2_9GAMM</name>
<proteinExistence type="predicted"/>
<dbReference type="Pfam" id="PF10053">
    <property type="entry name" value="DUF2290"/>
    <property type="match status" value="1"/>
</dbReference>
<keyword evidence="2" id="KW-1185">Reference proteome</keyword>
<accession>A0ABU9IVU2</accession>
<sequence>MTPGAVRAQVEDVVSRLIRTSLSVRQFHPIVKTSADGIVSIGRQQSAMALRDVSYEDIYRDVDENSSYDAKLVDGGLLMFQYRFDAAERLLKHRLSYFPNPMLPTIDEAPALYEEDELYGDIVAKKLVRFPIRFDYAPADHVDGLHPACHMTLGQYEGCRIPVSGPVGPATFASFVIRNFYCRAYKRHKNAFDRTPPALQRIESISVAERRMTHFVHGR</sequence>
<dbReference type="RefSeq" id="WP_341724275.1">
    <property type="nucleotide sequence ID" value="NZ_JBBWWT010000001.1"/>
</dbReference>
<evidence type="ECO:0000313" key="2">
    <source>
        <dbReference type="Proteomes" id="UP001459204"/>
    </source>
</evidence>
<gene>
    <name evidence="1" type="ORF">AAD027_01645</name>
</gene>
<protein>
    <submittedName>
        <fullName evidence="1">DUF2290 domain-containing protein</fullName>
    </submittedName>
</protein>